<dbReference type="Pfam" id="PF00135">
    <property type="entry name" value="COesterase"/>
    <property type="match status" value="1"/>
</dbReference>
<keyword evidence="2 3" id="KW-0378">Hydrolase</keyword>
<dbReference type="InterPro" id="IPR029058">
    <property type="entry name" value="AB_hydrolase_fold"/>
</dbReference>
<dbReference type="ESTHER" id="frasu-e3izf7">
    <property type="family name" value="Carb_B_Bacteria"/>
</dbReference>
<evidence type="ECO:0000256" key="2">
    <source>
        <dbReference type="ARBA" id="ARBA00022801"/>
    </source>
</evidence>
<evidence type="ECO:0000313" key="7">
    <source>
        <dbReference type="Proteomes" id="UP000002484"/>
    </source>
</evidence>
<dbReference type="PROSITE" id="PS00941">
    <property type="entry name" value="CARBOXYLESTERASE_B_2"/>
    <property type="match status" value="1"/>
</dbReference>
<evidence type="ECO:0000256" key="4">
    <source>
        <dbReference type="SAM" id="MobiDB-lite"/>
    </source>
</evidence>
<dbReference type="eggNOG" id="COG2272">
    <property type="taxonomic scope" value="Bacteria"/>
</dbReference>
<dbReference type="AlphaFoldDB" id="E3IZF7"/>
<dbReference type="EC" id="3.1.1.-" evidence="3"/>
<dbReference type="InterPro" id="IPR019819">
    <property type="entry name" value="Carboxylesterase_B_CS"/>
</dbReference>
<dbReference type="GO" id="GO:0016787">
    <property type="term" value="F:hydrolase activity"/>
    <property type="evidence" value="ECO:0007669"/>
    <property type="project" value="UniProtKB-KW"/>
</dbReference>
<feature type="region of interest" description="Disordered" evidence="4">
    <location>
        <begin position="73"/>
        <end position="118"/>
    </location>
</feature>
<dbReference type="RefSeq" id="WP_013425845.1">
    <property type="nucleotide sequence ID" value="NC_014666.1"/>
</dbReference>
<dbReference type="Proteomes" id="UP000002484">
    <property type="component" value="Chromosome"/>
</dbReference>
<feature type="compositionally biased region" description="Low complexity" evidence="4">
    <location>
        <begin position="23"/>
        <end position="37"/>
    </location>
</feature>
<name>E3IZF7_PSEI1</name>
<dbReference type="InParanoid" id="E3IZF7"/>
<keyword evidence="7" id="KW-1185">Reference proteome</keyword>
<accession>E3IZF7</accession>
<feature type="region of interest" description="Disordered" evidence="4">
    <location>
        <begin position="1"/>
        <end position="41"/>
    </location>
</feature>
<dbReference type="PANTHER" id="PTHR11559">
    <property type="entry name" value="CARBOXYLESTERASE"/>
    <property type="match status" value="1"/>
</dbReference>
<proteinExistence type="inferred from homology"/>
<dbReference type="InterPro" id="IPR050309">
    <property type="entry name" value="Type-B_Carboxylest/Lipase"/>
</dbReference>
<dbReference type="PROSITE" id="PS00122">
    <property type="entry name" value="CARBOXYLESTERASE_B_1"/>
    <property type="match status" value="1"/>
</dbReference>
<organism evidence="6 7">
    <name type="scientific">Pseudofrankia inefficax (strain DSM 45817 / CECT 9037 / DDB 130130 / EuI1c)</name>
    <name type="common">Frankia inefficax</name>
    <dbReference type="NCBI Taxonomy" id="298654"/>
    <lineage>
        <taxon>Bacteria</taxon>
        <taxon>Bacillati</taxon>
        <taxon>Actinomycetota</taxon>
        <taxon>Actinomycetes</taxon>
        <taxon>Frankiales</taxon>
        <taxon>Frankiaceae</taxon>
        <taxon>Pseudofrankia</taxon>
    </lineage>
</organism>
<sequence length="518" mass="53872">MSDLPPFARSATDRGPAAGAIVGPDPAHGPAGGPRAASDQTAVRLPWGVARGVDLGDVRVWRGLPYAAAPVGARRFQPPEPPEPWTGERDCSAFGATSPQLRQPGLRAPARRGREPRGSEDCLYLNVWSPGPGGPPRPVLVWIHGGGFVSGAGSSFDGARLAARGDVVVVTVNYRLGPWGHLALAGRPGAGNLALADQLAALRWVRAAAGAFGGDPGLVTVFGESAGAMYLGALLGAPDARGLFHRAVLQSGTAHHLRDEAGSERVRRRYLELLDRPPARASTVELVRAAQELLAESVLPGAEVGLDPFAPSLDGAVLPVAPVAAVAAGSARDVPLLVTWCHDEAELFLTLAPDVLPAGLARRALATLGEARWQALLDLYTRAAADPAAGRSALLTDAMFALPASRLADAAHTGGGRVWTLRFDPAAPGRAAMHGADLPLTWGRADETSQDPARRAAAHWQDALVAFARSGDPSTRGLPAWPRYDPDLRTTLLLGATASVVERPGGARHAAWSGLPLP</sequence>
<evidence type="ECO:0000313" key="6">
    <source>
        <dbReference type="EMBL" id="ADP82727.1"/>
    </source>
</evidence>
<comment type="similarity">
    <text evidence="1 3">Belongs to the type-B carboxylesterase/lipase family.</text>
</comment>
<reference evidence="6 7" key="1">
    <citation type="submission" date="2010-10" db="EMBL/GenBank/DDBJ databases">
        <title>Complete sequence of Frankia sp. EuI1c.</title>
        <authorList>
            <consortium name="US DOE Joint Genome Institute"/>
            <person name="Lucas S."/>
            <person name="Copeland A."/>
            <person name="Lapidus A."/>
            <person name="Cheng J.-F."/>
            <person name="Bruce D."/>
            <person name="Goodwin L."/>
            <person name="Pitluck S."/>
            <person name="Chertkov O."/>
            <person name="Detter J.C."/>
            <person name="Han C."/>
            <person name="Tapia R."/>
            <person name="Land M."/>
            <person name="Hauser L."/>
            <person name="Jeffries C."/>
            <person name="Kyrpides N."/>
            <person name="Ivanova N."/>
            <person name="Mikhailova N."/>
            <person name="Beauchemin N."/>
            <person name="Sen A."/>
            <person name="Sur S.A."/>
            <person name="Gtari M."/>
            <person name="Wall L."/>
            <person name="Tisa L."/>
            <person name="Woyke T."/>
        </authorList>
    </citation>
    <scope>NUCLEOTIDE SEQUENCE [LARGE SCALE GENOMIC DNA]</scope>
    <source>
        <strain evidence="7">DSM 45817 / CECT 9037 / EuI1c</strain>
    </source>
</reference>
<dbReference type="HOGENOM" id="CLU_006586_16_0_11"/>
<evidence type="ECO:0000259" key="5">
    <source>
        <dbReference type="Pfam" id="PF00135"/>
    </source>
</evidence>
<evidence type="ECO:0000256" key="1">
    <source>
        <dbReference type="ARBA" id="ARBA00005964"/>
    </source>
</evidence>
<dbReference type="STRING" id="298654.FraEuI1c_4736"/>
<dbReference type="EMBL" id="CP002299">
    <property type="protein sequence ID" value="ADP82727.1"/>
    <property type="molecule type" value="Genomic_DNA"/>
</dbReference>
<gene>
    <name evidence="6" type="ordered locus">FraEuI1c_4736</name>
</gene>
<feature type="domain" description="Carboxylesterase type B" evidence="5">
    <location>
        <begin position="40"/>
        <end position="499"/>
    </location>
</feature>
<dbReference type="InterPro" id="IPR002018">
    <property type="entry name" value="CarbesteraseB"/>
</dbReference>
<dbReference type="SUPFAM" id="SSF53474">
    <property type="entry name" value="alpha/beta-Hydrolases"/>
    <property type="match status" value="1"/>
</dbReference>
<dbReference type="Gene3D" id="3.40.50.1820">
    <property type="entry name" value="alpha/beta hydrolase"/>
    <property type="match status" value="1"/>
</dbReference>
<dbReference type="KEGG" id="fri:FraEuI1c_4736"/>
<dbReference type="InterPro" id="IPR019826">
    <property type="entry name" value="Carboxylesterase_B_AS"/>
</dbReference>
<evidence type="ECO:0000256" key="3">
    <source>
        <dbReference type="RuleBase" id="RU361235"/>
    </source>
</evidence>
<protein>
    <recommendedName>
        <fullName evidence="3">Carboxylic ester hydrolase</fullName>
        <ecNumber evidence="3">3.1.1.-</ecNumber>
    </recommendedName>
</protein>